<dbReference type="SUPFAM" id="SSF53955">
    <property type="entry name" value="Lysozyme-like"/>
    <property type="match status" value="1"/>
</dbReference>
<dbReference type="PROSITE" id="PS00922">
    <property type="entry name" value="TRANSGLYCOSYLASE"/>
    <property type="match status" value="1"/>
</dbReference>
<dbReference type="CDD" id="cd16894">
    <property type="entry name" value="MltD-like"/>
    <property type="match status" value="1"/>
</dbReference>
<dbReference type="CDD" id="cd00118">
    <property type="entry name" value="LysM"/>
    <property type="match status" value="2"/>
</dbReference>
<feature type="domain" description="LysM" evidence="3">
    <location>
        <begin position="389"/>
        <end position="432"/>
    </location>
</feature>
<dbReference type="InterPro" id="IPR023346">
    <property type="entry name" value="Lysozyme-like_dom_sf"/>
</dbReference>
<comment type="caution">
    <text evidence="4">The sequence shown here is derived from an EMBL/GenBank/DDBJ whole genome shotgun (WGS) entry which is preliminary data.</text>
</comment>
<name>A0A1Q5PIX4_9BACT</name>
<dbReference type="SMART" id="SM00257">
    <property type="entry name" value="LysM"/>
    <property type="match status" value="2"/>
</dbReference>
<proteinExistence type="inferred from homology"/>
<evidence type="ECO:0000313" key="5">
    <source>
        <dbReference type="Proteomes" id="UP000186551"/>
    </source>
</evidence>
<feature type="domain" description="LysM" evidence="3">
    <location>
        <begin position="462"/>
        <end position="506"/>
    </location>
</feature>
<dbReference type="SUPFAM" id="SSF54106">
    <property type="entry name" value="LysM domain"/>
    <property type="match status" value="2"/>
</dbReference>
<accession>A0A1Q5PIX4</accession>
<dbReference type="GO" id="GO:0000270">
    <property type="term" value="P:peptidoglycan metabolic process"/>
    <property type="evidence" value="ECO:0007669"/>
    <property type="project" value="InterPro"/>
</dbReference>
<dbReference type="RefSeq" id="WP_073850620.1">
    <property type="nucleotide sequence ID" value="NZ_LVWA01000002.1"/>
</dbReference>
<dbReference type="Gene3D" id="1.10.530.10">
    <property type="match status" value="1"/>
</dbReference>
<organism evidence="4 5">
    <name type="scientific">Pontibacter flavimaris</name>
    <dbReference type="NCBI Taxonomy" id="1797110"/>
    <lineage>
        <taxon>Bacteria</taxon>
        <taxon>Pseudomonadati</taxon>
        <taxon>Bacteroidota</taxon>
        <taxon>Cytophagia</taxon>
        <taxon>Cytophagales</taxon>
        <taxon>Hymenobacteraceae</taxon>
        <taxon>Pontibacter</taxon>
    </lineage>
</organism>
<evidence type="ECO:0000259" key="3">
    <source>
        <dbReference type="PROSITE" id="PS51782"/>
    </source>
</evidence>
<dbReference type="PANTHER" id="PTHR37423:SF2">
    <property type="entry name" value="MEMBRANE-BOUND LYTIC MUREIN TRANSGLYCOSYLASE C"/>
    <property type="match status" value="1"/>
</dbReference>
<feature type="signal peptide" evidence="2">
    <location>
        <begin position="1"/>
        <end position="24"/>
    </location>
</feature>
<dbReference type="GO" id="GO:0016020">
    <property type="term" value="C:membrane"/>
    <property type="evidence" value="ECO:0007669"/>
    <property type="project" value="InterPro"/>
</dbReference>
<feature type="chain" id="PRO_5012502307" evidence="2">
    <location>
        <begin position="25"/>
        <end position="507"/>
    </location>
</feature>
<dbReference type="InterPro" id="IPR008258">
    <property type="entry name" value="Transglycosylase_SLT_dom_1"/>
</dbReference>
<dbReference type="STRING" id="1797110.A3841_09365"/>
<comment type="similarity">
    <text evidence="1">Belongs to the transglycosylase Slt family.</text>
</comment>
<dbReference type="AlphaFoldDB" id="A0A1Q5PIX4"/>
<keyword evidence="5" id="KW-1185">Reference proteome</keyword>
<dbReference type="GO" id="GO:0008933">
    <property type="term" value="F:peptidoglycan lytic transglycosylase activity"/>
    <property type="evidence" value="ECO:0007669"/>
    <property type="project" value="InterPro"/>
</dbReference>
<dbReference type="Pfam" id="PF01476">
    <property type="entry name" value="LysM"/>
    <property type="match status" value="2"/>
</dbReference>
<gene>
    <name evidence="4" type="ORF">A3841_09365</name>
</gene>
<protein>
    <submittedName>
        <fullName evidence="4">Lytic transglycosylase</fullName>
    </submittedName>
</protein>
<dbReference type="Proteomes" id="UP000186551">
    <property type="component" value="Unassembled WGS sequence"/>
</dbReference>
<dbReference type="InterPro" id="IPR000189">
    <property type="entry name" value="Transglyc_AS"/>
</dbReference>
<dbReference type="EMBL" id="LVWA01000002">
    <property type="protein sequence ID" value="OKL42181.1"/>
    <property type="molecule type" value="Genomic_DNA"/>
</dbReference>
<dbReference type="PANTHER" id="PTHR37423">
    <property type="entry name" value="SOLUBLE LYTIC MUREIN TRANSGLYCOSYLASE-RELATED"/>
    <property type="match status" value="1"/>
</dbReference>
<keyword evidence="2" id="KW-0732">Signal</keyword>
<dbReference type="InterPro" id="IPR036779">
    <property type="entry name" value="LysM_dom_sf"/>
</dbReference>
<evidence type="ECO:0000256" key="1">
    <source>
        <dbReference type="ARBA" id="ARBA00007734"/>
    </source>
</evidence>
<evidence type="ECO:0000256" key="2">
    <source>
        <dbReference type="SAM" id="SignalP"/>
    </source>
</evidence>
<sequence>MTYSKFLTLLAAMAGSICAFTASASGHSRLLESPFSPGDSLSVPTDSLRSKTTATLADTSRQMLSPEELALMVEIVPNEPDDVIADRLSCLESDIPLVYNDFVRNFIDYFTIRNRKYTRTMLTRENVYFPLFEKYLRKHNMPDELKYLAIVESGLNPLAQSPVGAAGLWQFMKPTGREYGLHQTQYIDERLDPEKSTEAAMLFLRRLHKYYGDWELALAAYNCGQGNVNKAIRKAGGKRSFWDIFPYLPRETRGYVPSMTAVRYAMHYAGEHNIFSDSILYQPEVAYLEVTQELELERLAAELHLTPEELLALNPELKKSTIPGNKYKLRVPSSRATLLATAEDQSCILLAAAPAPLQQNTLAQAPVLLASAKTEAPAEKETPIKTTKVTYTVQRGDNLISIARRHDVTVEQLKEWNNLHNSYITANQKLQIMQQGPATTAILASSNQTKPDSRSAVEKKELIHHVQPGDTLWQISRKYDGISVEQIKKLNKLKSNNLKPGQKLILS</sequence>
<dbReference type="PROSITE" id="PS51782">
    <property type="entry name" value="LYSM"/>
    <property type="match status" value="2"/>
</dbReference>
<evidence type="ECO:0000313" key="4">
    <source>
        <dbReference type="EMBL" id="OKL42181.1"/>
    </source>
</evidence>
<dbReference type="Pfam" id="PF01464">
    <property type="entry name" value="SLT"/>
    <property type="match status" value="1"/>
</dbReference>
<dbReference type="OrthoDB" id="9815002at2"/>
<dbReference type="Gene3D" id="3.10.350.10">
    <property type="entry name" value="LysM domain"/>
    <property type="match status" value="2"/>
</dbReference>
<reference evidence="4 5" key="1">
    <citation type="submission" date="2016-03" db="EMBL/GenBank/DDBJ databases">
        <title>Genome sequence of Pontibacter sp. nov., of the family cytophagaceae, isolated from marine sediment of the Yellow Sea, China.</title>
        <authorList>
            <person name="Zhang G."/>
            <person name="Zhang R."/>
        </authorList>
    </citation>
    <scope>NUCLEOTIDE SEQUENCE [LARGE SCALE GENOMIC DNA]</scope>
    <source>
        <strain evidence="4 5">S10-8</strain>
    </source>
</reference>
<dbReference type="InterPro" id="IPR018392">
    <property type="entry name" value="LysM"/>
</dbReference>